<dbReference type="Gene3D" id="3.40.50.300">
    <property type="entry name" value="P-loop containing nucleotide triphosphate hydrolases"/>
    <property type="match status" value="1"/>
</dbReference>
<organism evidence="2">
    <name type="scientific">uncultured Caudovirales phage</name>
    <dbReference type="NCBI Taxonomy" id="2100421"/>
    <lineage>
        <taxon>Viruses</taxon>
        <taxon>Duplodnaviria</taxon>
        <taxon>Heunggongvirae</taxon>
        <taxon>Uroviricota</taxon>
        <taxon>Caudoviricetes</taxon>
        <taxon>Peduoviridae</taxon>
        <taxon>Maltschvirus</taxon>
        <taxon>Maltschvirus maltsch</taxon>
    </lineage>
</organism>
<dbReference type="EMBL" id="LR796446">
    <property type="protein sequence ID" value="CAB4145358.1"/>
    <property type="molecule type" value="Genomic_DNA"/>
</dbReference>
<dbReference type="InterPro" id="IPR027417">
    <property type="entry name" value="P-loop_NTPase"/>
</dbReference>
<proteinExistence type="predicted"/>
<evidence type="ECO:0000313" key="2">
    <source>
        <dbReference type="EMBL" id="CAB4190908.1"/>
    </source>
</evidence>
<name>A0A6J5RB18_9CAUD</name>
<protein>
    <submittedName>
        <fullName evidence="2">Terminase large subunit, Lambdalikevirus-type</fullName>
    </submittedName>
</protein>
<dbReference type="InterPro" id="IPR005021">
    <property type="entry name" value="Terminase_largesu-like"/>
</dbReference>
<dbReference type="PANTHER" id="PTHR41287">
    <property type="match status" value="1"/>
</dbReference>
<dbReference type="EMBL" id="LR797163">
    <property type="protein sequence ID" value="CAB4190908.1"/>
    <property type="molecule type" value="Genomic_DNA"/>
</dbReference>
<gene>
    <name evidence="2" type="ORF">UFOVP1210_10</name>
    <name evidence="1" type="ORF">UFOVP481_7</name>
</gene>
<sequence>MVNDKGQFRRKTCNLIIARQNGKTFTVRALLLSSLYVFNTKRIGIMAQDRKQSLETMGNMVDVINSHSWLRNRLKRENRSHGEERLEIWCEHHPNPCPPGCNTVRRLDIISATPRAARGKTLDLLYIDELREINPSTWAAAEPTLRARKNSQLWTSSNAGDDTSVVLNTLRDSAMSANSERFGYWEWSAAPDLKISDRRGWRQANPSLGHLINEQDLEDSFNRNSADVFETETLCRWRAALDSPFNIEAFDLGLDLNLVMDPTLPTWMGLDLTFNRTEAYLVSAQEHPDGLRIFLHRWIKDNAIGERELASEIAVLARQYKVKQIAYDPATAGFVAPHLQRAGVRMQENSWGSAYFATLCDVTASAMNSERLIHAGQSELRDHLVACARRPASDGGWRIARRASQSPISAAVALVLAVGHAEVPRTQIVTHVG</sequence>
<dbReference type="PANTHER" id="PTHR41287:SF1">
    <property type="entry name" value="PROTEIN YMFN"/>
    <property type="match status" value="1"/>
</dbReference>
<reference evidence="2" key="1">
    <citation type="submission" date="2020-05" db="EMBL/GenBank/DDBJ databases">
        <authorList>
            <person name="Chiriac C."/>
            <person name="Salcher M."/>
            <person name="Ghai R."/>
            <person name="Kavagutti S V."/>
        </authorList>
    </citation>
    <scope>NUCLEOTIDE SEQUENCE</scope>
</reference>
<accession>A0A6J5RB18</accession>
<evidence type="ECO:0000313" key="1">
    <source>
        <dbReference type="EMBL" id="CAB4145358.1"/>
    </source>
</evidence>